<dbReference type="EMBL" id="PVZF01000012">
    <property type="protein sequence ID" value="PRY11740.1"/>
    <property type="molecule type" value="Genomic_DNA"/>
</dbReference>
<feature type="region of interest" description="Disordered" evidence="1">
    <location>
        <begin position="92"/>
        <end position="117"/>
    </location>
</feature>
<dbReference type="Pfam" id="PF10263">
    <property type="entry name" value="SprT-like"/>
    <property type="match status" value="1"/>
</dbReference>
<sequence>MDVQDALAMARELLAEHGLHDWTVGLDRARTRAGVCRADRRWIGLSGPLTALHDEAEVRDTVLHEIAHALVGPGHGHDAVWRATARRLGCSGERTSAGPRAPGPWAGTCPAGHTTTRHRRPTRVLSCGRCGPGFDPANVVSWRLRGREVPPAEMPDSYRADLRRLQDVAASTAGRTAAPAGVRRLPVGSWVRVVGGGPYTGTTGQVVKLGRTRYHVRTRAGVLTVPFALAEAGR</sequence>
<reference evidence="3 4" key="1">
    <citation type="submission" date="2018-03" db="EMBL/GenBank/DDBJ databases">
        <title>Genomic Encyclopedia of Archaeal and Bacterial Type Strains, Phase II (KMG-II): from individual species to whole genera.</title>
        <authorList>
            <person name="Goeker M."/>
        </authorList>
    </citation>
    <scope>NUCLEOTIDE SEQUENCE [LARGE SCALE GENOMIC DNA]</scope>
    <source>
        <strain evidence="3 4">DSM 19711</strain>
    </source>
</reference>
<evidence type="ECO:0000313" key="3">
    <source>
        <dbReference type="EMBL" id="PRY11740.1"/>
    </source>
</evidence>
<organism evidence="3 4">
    <name type="scientific">Kineococcus rhizosphaerae</name>
    <dbReference type="NCBI Taxonomy" id="559628"/>
    <lineage>
        <taxon>Bacteria</taxon>
        <taxon>Bacillati</taxon>
        <taxon>Actinomycetota</taxon>
        <taxon>Actinomycetes</taxon>
        <taxon>Kineosporiales</taxon>
        <taxon>Kineosporiaceae</taxon>
        <taxon>Kineococcus</taxon>
    </lineage>
</organism>
<dbReference type="Proteomes" id="UP000238083">
    <property type="component" value="Unassembled WGS sequence"/>
</dbReference>
<name>A0A2T0QYY4_9ACTN</name>
<dbReference type="GO" id="GO:0006950">
    <property type="term" value="P:response to stress"/>
    <property type="evidence" value="ECO:0007669"/>
    <property type="project" value="UniProtKB-ARBA"/>
</dbReference>
<dbReference type="AlphaFoldDB" id="A0A2T0QYY4"/>
<feature type="domain" description="SprT-like" evidence="2">
    <location>
        <begin position="1"/>
        <end position="137"/>
    </location>
</feature>
<evidence type="ECO:0000256" key="1">
    <source>
        <dbReference type="SAM" id="MobiDB-lite"/>
    </source>
</evidence>
<protein>
    <submittedName>
        <fullName evidence="3">SprT-like family protein</fullName>
    </submittedName>
</protein>
<proteinExistence type="predicted"/>
<keyword evidence="4" id="KW-1185">Reference proteome</keyword>
<dbReference type="InterPro" id="IPR006640">
    <property type="entry name" value="SprT-like_domain"/>
</dbReference>
<dbReference type="SMART" id="SM00731">
    <property type="entry name" value="SprT"/>
    <property type="match status" value="1"/>
</dbReference>
<gene>
    <name evidence="3" type="ORF">CLV37_11238</name>
</gene>
<accession>A0A2T0QYY4</accession>
<evidence type="ECO:0000313" key="4">
    <source>
        <dbReference type="Proteomes" id="UP000238083"/>
    </source>
</evidence>
<comment type="caution">
    <text evidence="3">The sequence shown here is derived from an EMBL/GenBank/DDBJ whole genome shotgun (WGS) entry which is preliminary data.</text>
</comment>
<dbReference type="OrthoDB" id="9793623at2"/>
<evidence type="ECO:0000259" key="2">
    <source>
        <dbReference type="SMART" id="SM00731"/>
    </source>
</evidence>
<dbReference type="RefSeq" id="WP_106213985.1">
    <property type="nucleotide sequence ID" value="NZ_PVZF01000012.1"/>
</dbReference>